<dbReference type="STRING" id="1227496.C489_10384"/>
<feature type="compositionally biased region" description="Low complexity" evidence="1">
    <location>
        <begin position="11"/>
        <end position="21"/>
    </location>
</feature>
<comment type="caution">
    <text evidence="2">The sequence shown here is derived from an EMBL/GenBank/DDBJ whole genome shotgun (WGS) entry which is preliminary data.</text>
</comment>
<gene>
    <name evidence="2" type="ORF">C489_10384</name>
</gene>
<evidence type="ECO:0000256" key="1">
    <source>
        <dbReference type="SAM" id="MobiDB-lite"/>
    </source>
</evidence>
<protein>
    <submittedName>
        <fullName evidence="2">Uncharacterized protein</fullName>
    </submittedName>
</protein>
<proteinExistence type="predicted"/>
<dbReference type="AlphaFoldDB" id="L9Y1E5"/>
<dbReference type="Proteomes" id="UP000011632">
    <property type="component" value="Unassembled WGS sequence"/>
</dbReference>
<dbReference type="PATRIC" id="fig|1227496.3.peg.2096"/>
<sequence length="206" mass="21941">MTVPIVGSSGTAATTRRTANTQSEDEPDPLTVGGTGATVTDEFELEGGVTIAEAVHDGEVNFIVELIPTDNGYEELLINAIGEYDGASGVLAEQGTYLLDIDADGEWEIEIRQPRSTADEADSLPVELEGEGSTWDGPFLFDGLGQANGSHEGQGNFIVEILPQEDLFSELVFNELDQFEGETTFDIDGVGFVTVEAAGTWSLSME</sequence>
<keyword evidence="3" id="KW-1185">Reference proteome</keyword>
<evidence type="ECO:0000313" key="2">
    <source>
        <dbReference type="EMBL" id="ELY67491.1"/>
    </source>
</evidence>
<evidence type="ECO:0000313" key="3">
    <source>
        <dbReference type="Proteomes" id="UP000011632"/>
    </source>
</evidence>
<organism evidence="2 3">
    <name type="scientific">Natrinema versiforme JCM 10478</name>
    <dbReference type="NCBI Taxonomy" id="1227496"/>
    <lineage>
        <taxon>Archaea</taxon>
        <taxon>Methanobacteriati</taxon>
        <taxon>Methanobacteriota</taxon>
        <taxon>Stenosarchaea group</taxon>
        <taxon>Halobacteria</taxon>
        <taxon>Halobacteriales</taxon>
        <taxon>Natrialbaceae</taxon>
        <taxon>Natrinema</taxon>
    </lineage>
</organism>
<reference evidence="2 3" key="1">
    <citation type="journal article" date="2014" name="PLoS Genet.">
        <title>Phylogenetically driven sequencing of extremely halophilic archaea reveals strategies for static and dynamic osmo-response.</title>
        <authorList>
            <person name="Becker E.A."/>
            <person name="Seitzer P.M."/>
            <person name="Tritt A."/>
            <person name="Larsen D."/>
            <person name="Krusor M."/>
            <person name="Yao A.I."/>
            <person name="Wu D."/>
            <person name="Madern D."/>
            <person name="Eisen J.A."/>
            <person name="Darling A.E."/>
            <person name="Facciotti M.T."/>
        </authorList>
    </citation>
    <scope>NUCLEOTIDE SEQUENCE [LARGE SCALE GENOMIC DNA]</scope>
    <source>
        <strain evidence="2 3">JCM 10478</strain>
    </source>
</reference>
<feature type="region of interest" description="Disordered" evidence="1">
    <location>
        <begin position="1"/>
        <end position="33"/>
    </location>
</feature>
<dbReference type="EMBL" id="AOID01000029">
    <property type="protein sequence ID" value="ELY67491.1"/>
    <property type="molecule type" value="Genomic_DNA"/>
</dbReference>
<name>L9Y1E5_9EURY</name>
<accession>L9Y1E5</accession>